<evidence type="ECO:0000256" key="1">
    <source>
        <dbReference type="SAM" id="MobiDB-lite"/>
    </source>
</evidence>
<sequence length="272" mass="27060">MFSTSSAQVLSTSSPDRRAMNIRHASVCPMSSFVMRFLRYSTGVVASTLSDGNTMSRFCWTPPLPAGGKFGPACCTWPPPPCTVGCVLTATAGEAFGTGVAPGVPAALPTLPATEGTPLPGTTTPPPGEGTTDGPPLTGTTGPPAAPGAAPGGPPTTPGGCGGVLMLAGGIPGIVPGGAGTPGPPAPAIGGYGLPPRSGGRIGEFCDGNDSHPRSLPTDREHRADHRAGHQHRADRADRLAGDHCAPTAAGGSAEDTDHGIVHQDLPAIHLL</sequence>
<feature type="compositionally biased region" description="Basic and acidic residues" evidence="1">
    <location>
        <begin position="211"/>
        <end position="242"/>
    </location>
</feature>
<dbReference type="Proteomes" id="UP000075903">
    <property type="component" value="Unassembled WGS sequence"/>
</dbReference>
<accession>A0A182UPI7</accession>
<feature type="region of interest" description="Disordered" evidence="1">
    <location>
        <begin position="107"/>
        <end position="161"/>
    </location>
</feature>
<evidence type="ECO:0000313" key="3">
    <source>
        <dbReference type="Proteomes" id="UP000075903"/>
    </source>
</evidence>
<organism evidence="2 3">
    <name type="scientific">Anopheles merus</name>
    <name type="common">Mosquito</name>
    <dbReference type="NCBI Taxonomy" id="30066"/>
    <lineage>
        <taxon>Eukaryota</taxon>
        <taxon>Metazoa</taxon>
        <taxon>Ecdysozoa</taxon>
        <taxon>Arthropoda</taxon>
        <taxon>Hexapoda</taxon>
        <taxon>Insecta</taxon>
        <taxon>Pterygota</taxon>
        <taxon>Neoptera</taxon>
        <taxon>Endopterygota</taxon>
        <taxon>Diptera</taxon>
        <taxon>Nematocera</taxon>
        <taxon>Culicoidea</taxon>
        <taxon>Culicidae</taxon>
        <taxon>Anophelinae</taxon>
        <taxon>Anopheles</taxon>
    </lineage>
</organism>
<feature type="compositionally biased region" description="Low complexity" evidence="1">
    <location>
        <begin position="129"/>
        <end position="149"/>
    </location>
</feature>
<keyword evidence="3" id="KW-1185">Reference proteome</keyword>
<dbReference type="EnsemblMetazoa" id="AMEM001426-RA">
    <property type="protein sequence ID" value="AMEM001426-PA"/>
    <property type="gene ID" value="AMEM001426"/>
</dbReference>
<name>A0A182UPI7_ANOME</name>
<evidence type="ECO:0000313" key="2">
    <source>
        <dbReference type="EnsemblMetazoa" id="AMEM001426-PA"/>
    </source>
</evidence>
<protein>
    <submittedName>
        <fullName evidence="2">Uncharacterized protein</fullName>
    </submittedName>
</protein>
<dbReference type="AlphaFoldDB" id="A0A182UPI7"/>
<reference evidence="2" key="1">
    <citation type="submission" date="2020-05" db="UniProtKB">
        <authorList>
            <consortium name="EnsemblMetazoa"/>
        </authorList>
    </citation>
    <scope>IDENTIFICATION</scope>
    <source>
        <strain evidence="2">MAF</strain>
    </source>
</reference>
<proteinExistence type="predicted"/>
<dbReference type="VEuPathDB" id="VectorBase:AMEM001426"/>
<feature type="region of interest" description="Disordered" evidence="1">
    <location>
        <begin position="211"/>
        <end position="260"/>
    </location>
</feature>
<feature type="compositionally biased region" description="Low complexity" evidence="1">
    <location>
        <begin position="107"/>
        <end position="122"/>
    </location>
</feature>